<dbReference type="AlphaFoldDB" id="A0A1M5QPX3"/>
<sequence>MRRLLLWLFTHGVAVAVGFALGIYLLPILTAPPSPDAAMLEAEAANASFTVELTRDLRGSDLLHWGEGTISLTPTMIVHEGALAPGPDYKLYLTTEFVDHEDVFEPIKAEAALIGDVDTFGGFILEIPEGIDLTAYTTVVVWCEAFGEFITAGQYR</sequence>
<keyword evidence="3" id="KW-1185">Reference proteome</keyword>
<evidence type="ECO:0000313" key="2">
    <source>
        <dbReference type="EMBL" id="SHH15988.1"/>
    </source>
</evidence>
<proteinExistence type="predicted"/>
<dbReference type="InterPro" id="IPR019545">
    <property type="entry name" value="DM13_domain"/>
</dbReference>
<dbReference type="Pfam" id="PF10517">
    <property type="entry name" value="DM13"/>
    <property type="match status" value="1"/>
</dbReference>
<dbReference type="EMBL" id="FQXC01000002">
    <property type="protein sequence ID" value="SHH15988.1"/>
    <property type="molecule type" value="Genomic_DNA"/>
</dbReference>
<evidence type="ECO:0000313" key="3">
    <source>
        <dbReference type="Proteomes" id="UP000184221"/>
    </source>
</evidence>
<name>A0A1M5QPX3_9RHOB</name>
<protein>
    <submittedName>
        <fullName evidence="2">Electron transfer DM13</fullName>
    </submittedName>
</protein>
<accession>A0A1M5QPX3</accession>
<dbReference type="Proteomes" id="UP000184221">
    <property type="component" value="Unassembled WGS sequence"/>
</dbReference>
<dbReference type="PROSITE" id="PS51549">
    <property type="entry name" value="DM13"/>
    <property type="match status" value="1"/>
</dbReference>
<evidence type="ECO:0000259" key="1">
    <source>
        <dbReference type="PROSITE" id="PS51549"/>
    </source>
</evidence>
<organism evidence="2 3">
    <name type="scientific">Marivita hallyeonensis</name>
    <dbReference type="NCBI Taxonomy" id="996342"/>
    <lineage>
        <taxon>Bacteria</taxon>
        <taxon>Pseudomonadati</taxon>
        <taxon>Pseudomonadota</taxon>
        <taxon>Alphaproteobacteria</taxon>
        <taxon>Rhodobacterales</taxon>
        <taxon>Roseobacteraceae</taxon>
        <taxon>Marivita</taxon>
    </lineage>
</organism>
<reference evidence="2 3" key="1">
    <citation type="submission" date="2016-11" db="EMBL/GenBank/DDBJ databases">
        <authorList>
            <person name="Jaros S."/>
            <person name="Januszkiewicz K."/>
            <person name="Wedrychowicz H."/>
        </authorList>
    </citation>
    <scope>NUCLEOTIDE SEQUENCE [LARGE SCALE GENOMIC DNA]</scope>
    <source>
        <strain evidence="2 3">DSM 29431</strain>
    </source>
</reference>
<feature type="domain" description="DM13" evidence="1">
    <location>
        <begin position="47"/>
        <end position="156"/>
    </location>
</feature>
<dbReference type="OrthoDB" id="6106486at2"/>
<dbReference type="RefSeq" id="WP_072776846.1">
    <property type="nucleotide sequence ID" value="NZ_FQXC01000002.1"/>
</dbReference>
<gene>
    <name evidence="2" type="ORF">SAMN05443551_1444</name>
</gene>